<evidence type="ECO:0000313" key="2">
    <source>
        <dbReference type="EMBL" id="MCV2232826.1"/>
    </source>
</evidence>
<proteinExistence type="predicted"/>
<reference evidence="2" key="1">
    <citation type="submission" date="2022-09" db="EMBL/GenBank/DDBJ databases">
        <title>Novel Mycoplasma species identified in domestic and wild animals.</title>
        <authorList>
            <person name="Volokhov D.V."/>
            <person name="Furtak V.A."/>
            <person name="Zagorodnyaya T.A."/>
        </authorList>
    </citation>
    <scope>NUCLEOTIDE SEQUENCE</scope>
    <source>
        <strain evidence="2">Oakley</strain>
    </source>
</reference>
<dbReference type="RefSeq" id="WP_263609015.1">
    <property type="nucleotide sequence ID" value="NZ_JAOVQM010000011.1"/>
</dbReference>
<protein>
    <recommendedName>
        <fullName evidence="4">DUF2975 domain-containing protein</fullName>
    </recommendedName>
</protein>
<feature type="transmembrane region" description="Helical" evidence="1">
    <location>
        <begin position="125"/>
        <end position="143"/>
    </location>
</feature>
<feature type="transmembrane region" description="Helical" evidence="1">
    <location>
        <begin position="45"/>
        <end position="74"/>
    </location>
</feature>
<keyword evidence="1" id="KW-0472">Membrane</keyword>
<dbReference type="EMBL" id="JAOVQM010000011">
    <property type="protein sequence ID" value="MCV2232826.1"/>
    <property type="molecule type" value="Genomic_DNA"/>
</dbReference>
<accession>A0ABT2Y7W0</accession>
<gene>
    <name evidence="2" type="ORF">N7548_08340</name>
</gene>
<dbReference type="Proteomes" id="UP001177160">
    <property type="component" value="Unassembled WGS sequence"/>
</dbReference>
<evidence type="ECO:0000256" key="1">
    <source>
        <dbReference type="SAM" id="Phobius"/>
    </source>
</evidence>
<keyword evidence="1" id="KW-1133">Transmembrane helix</keyword>
<feature type="transmembrane region" description="Helical" evidence="1">
    <location>
        <begin position="95"/>
        <end position="113"/>
    </location>
</feature>
<comment type="caution">
    <text evidence="2">The sequence shown here is derived from an EMBL/GenBank/DDBJ whole genome shotgun (WGS) entry which is preliminary data.</text>
</comment>
<keyword evidence="1" id="KW-0812">Transmembrane</keyword>
<sequence length="158" mass="18226">MSKKTSFMLGLLSALLTLVLVLAWLGLVLILFFPLEILMGIDDVTIFVSVMIIRLIIIVVLVVMMIPMVVYAIATPQYFLYLDERHSRFVLKMHKIVNVMLCGFLFFAVMNFLKGILFEDNAIRFEFWFVLVSFVLILPLVLFTKVPKKLKQDFKALS</sequence>
<organism evidence="2 3">
    <name type="scientific">Paracholeplasma manati</name>
    <dbReference type="NCBI Taxonomy" id="591373"/>
    <lineage>
        <taxon>Bacteria</taxon>
        <taxon>Bacillati</taxon>
        <taxon>Mycoplasmatota</taxon>
        <taxon>Mollicutes</taxon>
        <taxon>Acholeplasmatales</taxon>
        <taxon>Acholeplasmataceae</taxon>
        <taxon>Paracholeplasma</taxon>
    </lineage>
</organism>
<evidence type="ECO:0000313" key="3">
    <source>
        <dbReference type="Proteomes" id="UP001177160"/>
    </source>
</evidence>
<keyword evidence="3" id="KW-1185">Reference proteome</keyword>
<evidence type="ECO:0008006" key="4">
    <source>
        <dbReference type="Google" id="ProtNLM"/>
    </source>
</evidence>
<feature type="transmembrane region" description="Helical" evidence="1">
    <location>
        <begin position="7"/>
        <end position="33"/>
    </location>
</feature>
<name>A0ABT2Y7W0_9MOLU</name>